<dbReference type="PANTHER" id="PTHR30146">
    <property type="entry name" value="LACI-RELATED TRANSCRIPTIONAL REPRESSOR"/>
    <property type="match status" value="1"/>
</dbReference>
<dbReference type="InterPro" id="IPR028082">
    <property type="entry name" value="Peripla_BP_I"/>
</dbReference>
<feature type="region of interest" description="Disordered" evidence="4">
    <location>
        <begin position="1"/>
        <end position="24"/>
    </location>
</feature>
<dbReference type="SUPFAM" id="SSF47413">
    <property type="entry name" value="lambda repressor-like DNA-binding domains"/>
    <property type="match status" value="1"/>
</dbReference>
<dbReference type="RefSeq" id="WP_079574319.1">
    <property type="nucleotide sequence ID" value="NZ_FUZQ01000003.1"/>
</dbReference>
<name>A0A1T5KGP6_9MICO</name>
<dbReference type="SUPFAM" id="SSF53822">
    <property type="entry name" value="Periplasmic binding protein-like I"/>
    <property type="match status" value="1"/>
</dbReference>
<accession>A0A1T5KGP6</accession>
<dbReference type="Pfam" id="PF13377">
    <property type="entry name" value="Peripla_BP_3"/>
    <property type="match status" value="1"/>
</dbReference>
<keyword evidence="3" id="KW-0804">Transcription</keyword>
<reference evidence="6 7" key="1">
    <citation type="submission" date="2017-02" db="EMBL/GenBank/DDBJ databases">
        <authorList>
            <person name="Peterson S.W."/>
        </authorList>
    </citation>
    <scope>NUCLEOTIDE SEQUENCE [LARGE SCALE GENOMIC DNA]</scope>
    <source>
        <strain evidence="6 7">DSM 21481</strain>
    </source>
</reference>
<feature type="domain" description="HTH lacI-type" evidence="5">
    <location>
        <begin position="29"/>
        <end position="83"/>
    </location>
</feature>
<dbReference type="Proteomes" id="UP000189777">
    <property type="component" value="Unassembled WGS sequence"/>
</dbReference>
<dbReference type="Gene3D" id="1.10.260.40">
    <property type="entry name" value="lambda repressor-like DNA-binding domains"/>
    <property type="match status" value="1"/>
</dbReference>
<dbReference type="STRING" id="526729.SAMN04324258_2189"/>
<dbReference type="CDD" id="cd06267">
    <property type="entry name" value="PBP1_LacI_sugar_binding-like"/>
    <property type="match status" value="1"/>
</dbReference>
<keyword evidence="7" id="KW-1185">Reference proteome</keyword>
<keyword evidence="2" id="KW-0238">DNA-binding</keyword>
<dbReference type="Gene3D" id="3.40.50.2300">
    <property type="match status" value="2"/>
</dbReference>
<protein>
    <submittedName>
        <fullName evidence="6">Transcriptional regulator, LacI family</fullName>
    </submittedName>
</protein>
<evidence type="ECO:0000256" key="2">
    <source>
        <dbReference type="ARBA" id="ARBA00023125"/>
    </source>
</evidence>
<sequence length="369" mass="39750">MAAQDEQGAGPEAEATVSPGARGRGTGRVGIKDVAAAVGVSWKTVSNVVNGTGRVGDETRAKVEAMIAELGYRPNLAGRQLRRGRTNTLALAVPWAHSPYFSLLAHIVIEAAGARGYRVLIEETRTDRDAELQVARGFSVQAIDGIIFSPLAIGPSEIAEVRGATPLVLLGERDDPGHDRRWSTDHVSIDNVRAAREVTEHLLTTGRRRLAFVGAEPVEDRTGALRLQGYREAHAAQGVEADPRWILPVTHFSRPAGVAAMEQVLPRIDQVDGLVCANDELALGALHALRVNGVRVPEDVAVTGWDNTEDGRYSNPSLTTVAPDLQAIAETAVDRVIAQVERRADDEPERDVDVVVAHRLLVRESSREA</sequence>
<organism evidence="6 7">
    <name type="scientific">Krasilnikoviella flava</name>
    <dbReference type="NCBI Taxonomy" id="526729"/>
    <lineage>
        <taxon>Bacteria</taxon>
        <taxon>Bacillati</taxon>
        <taxon>Actinomycetota</taxon>
        <taxon>Actinomycetes</taxon>
        <taxon>Micrococcales</taxon>
        <taxon>Promicromonosporaceae</taxon>
        <taxon>Krasilnikoviella</taxon>
    </lineage>
</organism>
<dbReference type="SMART" id="SM00354">
    <property type="entry name" value="HTH_LACI"/>
    <property type="match status" value="1"/>
</dbReference>
<evidence type="ECO:0000256" key="3">
    <source>
        <dbReference type="ARBA" id="ARBA00023163"/>
    </source>
</evidence>
<dbReference type="EMBL" id="FUZQ01000003">
    <property type="protein sequence ID" value="SKC62894.1"/>
    <property type="molecule type" value="Genomic_DNA"/>
</dbReference>
<keyword evidence="1" id="KW-0805">Transcription regulation</keyword>
<dbReference type="GO" id="GO:0000976">
    <property type="term" value="F:transcription cis-regulatory region binding"/>
    <property type="evidence" value="ECO:0007669"/>
    <property type="project" value="TreeGrafter"/>
</dbReference>
<evidence type="ECO:0000256" key="1">
    <source>
        <dbReference type="ARBA" id="ARBA00023015"/>
    </source>
</evidence>
<proteinExistence type="predicted"/>
<dbReference type="InterPro" id="IPR010982">
    <property type="entry name" value="Lambda_DNA-bd_dom_sf"/>
</dbReference>
<evidence type="ECO:0000259" key="5">
    <source>
        <dbReference type="PROSITE" id="PS50932"/>
    </source>
</evidence>
<dbReference type="OrthoDB" id="3563699at2"/>
<gene>
    <name evidence="6" type="ORF">SAMN04324258_2189</name>
</gene>
<evidence type="ECO:0000256" key="4">
    <source>
        <dbReference type="SAM" id="MobiDB-lite"/>
    </source>
</evidence>
<dbReference type="Pfam" id="PF00356">
    <property type="entry name" value="LacI"/>
    <property type="match status" value="1"/>
</dbReference>
<dbReference type="GO" id="GO:0003700">
    <property type="term" value="F:DNA-binding transcription factor activity"/>
    <property type="evidence" value="ECO:0007669"/>
    <property type="project" value="TreeGrafter"/>
</dbReference>
<dbReference type="PROSITE" id="PS50932">
    <property type="entry name" value="HTH_LACI_2"/>
    <property type="match status" value="1"/>
</dbReference>
<dbReference type="PANTHER" id="PTHR30146:SF109">
    <property type="entry name" value="HTH-TYPE TRANSCRIPTIONAL REGULATOR GALS"/>
    <property type="match status" value="1"/>
</dbReference>
<dbReference type="InterPro" id="IPR046335">
    <property type="entry name" value="LacI/GalR-like_sensor"/>
</dbReference>
<dbReference type="AlphaFoldDB" id="A0A1T5KGP6"/>
<dbReference type="InterPro" id="IPR000843">
    <property type="entry name" value="HTH_LacI"/>
</dbReference>
<evidence type="ECO:0000313" key="7">
    <source>
        <dbReference type="Proteomes" id="UP000189777"/>
    </source>
</evidence>
<dbReference type="CDD" id="cd01392">
    <property type="entry name" value="HTH_LacI"/>
    <property type="match status" value="1"/>
</dbReference>
<dbReference type="PROSITE" id="PS00356">
    <property type="entry name" value="HTH_LACI_1"/>
    <property type="match status" value="1"/>
</dbReference>
<evidence type="ECO:0000313" key="6">
    <source>
        <dbReference type="EMBL" id="SKC62894.1"/>
    </source>
</evidence>